<feature type="compositionally biased region" description="Acidic residues" evidence="9">
    <location>
        <begin position="98"/>
        <end position="125"/>
    </location>
</feature>
<feature type="domain" description="RING-type" evidence="10">
    <location>
        <begin position="1001"/>
        <end position="1043"/>
    </location>
</feature>
<evidence type="ECO:0000259" key="10">
    <source>
        <dbReference type="PROSITE" id="PS50089"/>
    </source>
</evidence>
<dbReference type="Proteomes" id="UP000623467">
    <property type="component" value="Unassembled WGS sequence"/>
</dbReference>
<feature type="region of interest" description="Disordered" evidence="9">
    <location>
        <begin position="876"/>
        <end position="913"/>
    </location>
</feature>
<keyword evidence="4 8" id="KW-0863">Zinc-finger</keyword>
<keyword evidence="7" id="KW-0472">Membrane</keyword>
<feature type="region of interest" description="Disordered" evidence="9">
    <location>
        <begin position="362"/>
        <end position="382"/>
    </location>
</feature>
<protein>
    <recommendedName>
        <fullName evidence="10">RING-type domain-containing protein</fullName>
    </recommendedName>
</protein>
<dbReference type="PROSITE" id="PS50089">
    <property type="entry name" value="ZF_RING_2"/>
    <property type="match status" value="1"/>
</dbReference>
<evidence type="ECO:0000256" key="9">
    <source>
        <dbReference type="SAM" id="MobiDB-lite"/>
    </source>
</evidence>
<feature type="compositionally biased region" description="Polar residues" evidence="9">
    <location>
        <begin position="185"/>
        <end position="194"/>
    </location>
</feature>
<keyword evidence="6" id="KW-1133">Transmembrane helix</keyword>
<feature type="compositionally biased region" description="Low complexity" evidence="9">
    <location>
        <begin position="529"/>
        <end position="545"/>
    </location>
</feature>
<keyword evidence="5" id="KW-0862">Zinc</keyword>
<feature type="region of interest" description="Disordered" evidence="9">
    <location>
        <begin position="233"/>
        <end position="305"/>
    </location>
</feature>
<feature type="region of interest" description="Disordered" evidence="9">
    <location>
        <begin position="671"/>
        <end position="731"/>
    </location>
</feature>
<dbReference type="OrthoDB" id="8062037at2759"/>
<evidence type="ECO:0000256" key="4">
    <source>
        <dbReference type="ARBA" id="ARBA00022771"/>
    </source>
</evidence>
<dbReference type="Gene3D" id="3.30.40.10">
    <property type="entry name" value="Zinc/RING finger domain, C3HC4 (zinc finger)"/>
    <property type="match status" value="1"/>
</dbReference>
<evidence type="ECO:0000256" key="3">
    <source>
        <dbReference type="ARBA" id="ARBA00022723"/>
    </source>
</evidence>
<feature type="compositionally biased region" description="Basic and acidic residues" evidence="9">
    <location>
        <begin position="449"/>
        <end position="461"/>
    </location>
</feature>
<dbReference type="InterPro" id="IPR001841">
    <property type="entry name" value="Znf_RING"/>
</dbReference>
<feature type="compositionally biased region" description="Polar residues" evidence="9">
    <location>
        <begin position="804"/>
        <end position="823"/>
    </location>
</feature>
<name>A0A8H7D3X6_9AGAR</name>
<feature type="compositionally biased region" description="Acidic residues" evidence="9">
    <location>
        <begin position="546"/>
        <end position="574"/>
    </location>
</feature>
<dbReference type="PANTHER" id="PTHR47168:SF1">
    <property type="entry name" value="OS02G0798600 PROTEIN"/>
    <property type="match status" value="1"/>
</dbReference>
<evidence type="ECO:0000256" key="7">
    <source>
        <dbReference type="ARBA" id="ARBA00023136"/>
    </source>
</evidence>
<feature type="compositionally biased region" description="Low complexity" evidence="9">
    <location>
        <begin position="1"/>
        <end position="17"/>
    </location>
</feature>
<keyword evidence="2" id="KW-0812">Transmembrane</keyword>
<dbReference type="CDD" id="cd16473">
    <property type="entry name" value="RING-H2_RNF103"/>
    <property type="match status" value="1"/>
</dbReference>
<dbReference type="GO" id="GO:0008270">
    <property type="term" value="F:zinc ion binding"/>
    <property type="evidence" value="ECO:0007669"/>
    <property type="project" value="UniProtKB-KW"/>
</dbReference>
<evidence type="ECO:0000256" key="2">
    <source>
        <dbReference type="ARBA" id="ARBA00022692"/>
    </source>
</evidence>
<sequence length="1061" mass="110889">MGQAASASRQRAQAQESAAEEEGQQAQQERRTRRRSVRNSLRGLVKSKRRHSIASTGINDSPDSGSRRASRRWSRALSLRPSSPPPAPQEAQSVVDNPELEPEAEVEEPEQFEEEENLSDVEELLEPPPRVRPPTPMPHRSPTPPPPPPPAPPIQHPQPHRTFPPPGTLVVVQGVVHTTDVPPASTDNNNNTPGGASANATISSSSIDVLGTLLTVAAQATAASLLTGSSDALLGRAHPAHPSQTNSTQPNQDNTTSPSASDSAAETLTPLPTSQIGPPSSPRRNPWSTLRERLGPAFPPPSHLPSSSPLFSSYISYVSTDLSPTPCLPLHKHLAPCLIRLHTHLPLHPYTRRQHIPHLRMRPQGDQRRACPPAERPRGTSARRCLPRWHVRLIWGSDSGRGGAGAGRVGRGAPRRTYSTPGTASGRERVGAGRRTLTAPVWGGAGLDGHGETERASERNDQVANGDSAADRAQDGAREGQQQSGEGAQTREVGQDPEEYGDEEEEGEGTFERFLVDLQAELRVALGARPAAAESAVPAATTEGEPQAEGEAEGQDEGEEDEDVEDEDEDADTDADTKGAQKEDQGDANAHASTSASSPYEPRSDVQEPAPPETTLPQPTVITTQSTPTAAAPASTSTGTAPTPPTPSPTPGTVNWWRLYRFPPVVTSGRGGMSAAVPTPGPAAPSSSEEGACPGFPILRRGEPSSPQTPAPASASLPSPSSPSPAPPHAPGQTVVPVIVVGLQSVALGTAMGMGLFGGGLGHPPHAPPAQHVPPGQPHESPSVDIEVGATEEGAGAEPGTRDVGTQTPTHLDTNAGSFGSETPDSERRARRRSWWRPSVIGGPLRGVRAIGVGMGMGETVGGRWSVDAGFCGRGSTGRERARDASAAPGGGANATGNVPTSGPGGPSMSPVAGTDTSRTFLIYVIGGYYPPEHGILNGAGGAESLEALFRELPELLGYAARPPTASKADIARAGLAVISPAALPDAERAGRVLSTCVERCLICLDEYDETDEIRILSCRHAFHIGCVDRWLEEGRNNCPACRTKGVSTDPVAPASAAAHA</sequence>
<dbReference type="EMBL" id="JACAZH010000008">
    <property type="protein sequence ID" value="KAF7361284.1"/>
    <property type="molecule type" value="Genomic_DNA"/>
</dbReference>
<evidence type="ECO:0000256" key="8">
    <source>
        <dbReference type="PROSITE-ProRule" id="PRU00175"/>
    </source>
</evidence>
<keyword evidence="12" id="KW-1185">Reference proteome</keyword>
<evidence type="ECO:0000256" key="5">
    <source>
        <dbReference type="ARBA" id="ARBA00022833"/>
    </source>
</evidence>
<feature type="compositionally biased region" description="Low complexity" evidence="9">
    <location>
        <begin position="704"/>
        <end position="719"/>
    </location>
</feature>
<organism evidence="11 12">
    <name type="scientific">Mycena sanguinolenta</name>
    <dbReference type="NCBI Taxonomy" id="230812"/>
    <lineage>
        <taxon>Eukaryota</taxon>
        <taxon>Fungi</taxon>
        <taxon>Dikarya</taxon>
        <taxon>Basidiomycota</taxon>
        <taxon>Agaricomycotina</taxon>
        <taxon>Agaricomycetes</taxon>
        <taxon>Agaricomycetidae</taxon>
        <taxon>Agaricales</taxon>
        <taxon>Marasmiineae</taxon>
        <taxon>Mycenaceae</taxon>
        <taxon>Mycena</taxon>
    </lineage>
</organism>
<feature type="compositionally biased region" description="Basic and acidic residues" evidence="9">
    <location>
        <begin position="575"/>
        <end position="585"/>
    </location>
</feature>
<feature type="compositionally biased region" description="Acidic residues" evidence="9">
    <location>
        <begin position="495"/>
        <end position="508"/>
    </location>
</feature>
<accession>A0A8H7D3X6</accession>
<feature type="region of interest" description="Disordered" evidence="9">
    <location>
        <begin position="759"/>
        <end position="834"/>
    </location>
</feature>
<dbReference type="InterPro" id="IPR013083">
    <property type="entry name" value="Znf_RING/FYVE/PHD"/>
</dbReference>
<keyword evidence="3" id="KW-0479">Metal-binding</keyword>
<comment type="subcellular location">
    <subcellularLocation>
        <location evidence="1">Membrane</location>
        <topology evidence="1">Single-pass membrane protein</topology>
    </subcellularLocation>
</comment>
<gene>
    <name evidence="11" type="ORF">MSAN_01160900</name>
</gene>
<feature type="compositionally biased region" description="Low complexity" evidence="9">
    <location>
        <begin position="895"/>
        <end position="911"/>
    </location>
</feature>
<feature type="compositionally biased region" description="Low complexity" evidence="9">
    <location>
        <begin position="789"/>
        <end position="798"/>
    </location>
</feature>
<feature type="compositionally biased region" description="Polar residues" evidence="9">
    <location>
        <begin position="53"/>
        <end position="64"/>
    </location>
</feature>
<feature type="compositionally biased region" description="Pro residues" evidence="9">
    <location>
        <begin position="720"/>
        <end position="730"/>
    </location>
</feature>
<feature type="region of interest" description="Disordered" evidence="9">
    <location>
        <begin position="529"/>
        <end position="655"/>
    </location>
</feature>
<dbReference type="Pfam" id="PF13639">
    <property type="entry name" value="zf-RING_2"/>
    <property type="match status" value="1"/>
</dbReference>
<feature type="compositionally biased region" description="Gly residues" evidence="9">
    <location>
        <begin position="400"/>
        <end position="410"/>
    </location>
</feature>
<feature type="compositionally biased region" description="Low complexity" evidence="9">
    <location>
        <begin position="168"/>
        <end position="182"/>
    </location>
</feature>
<dbReference type="InterPro" id="IPR051653">
    <property type="entry name" value="E3_ligase_sorting_rcpt"/>
</dbReference>
<dbReference type="PANTHER" id="PTHR47168">
    <property type="entry name" value="RING ZINC FINGER DOMAIN SUPERFAMILY PROTEIN-RELATED"/>
    <property type="match status" value="1"/>
</dbReference>
<feature type="region of interest" description="Disordered" evidence="9">
    <location>
        <begin position="400"/>
        <end position="508"/>
    </location>
</feature>
<feature type="compositionally biased region" description="Polar residues" evidence="9">
    <location>
        <begin position="242"/>
        <end position="288"/>
    </location>
</feature>
<feature type="compositionally biased region" description="Low complexity" evidence="9">
    <location>
        <begin position="623"/>
        <end position="641"/>
    </location>
</feature>
<dbReference type="AlphaFoldDB" id="A0A8H7D3X6"/>
<feature type="compositionally biased region" description="Pro residues" evidence="9">
    <location>
        <begin position="126"/>
        <end position="167"/>
    </location>
</feature>
<proteinExistence type="predicted"/>
<feature type="compositionally biased region" description="Pro residues" evidence="9">
    <location>
        <begin position="765"/>
        <end position="777"/>
    </location>
</feature>
<feature type="region of interest" description="Disordered" evidence="9">
    <location>
        <begin position="1"/>
        <end position="197"/>
    </location>
</feature>
<dbReference type="SMART" id="SM00184">
    <property type="entry name" value="RING"/>
    <property type="match status" value="1"/>
</dbReference>
<evidence type="ECO:0000256" key="6">
    <source>
        <dbReference type="ARBA" id="ARBA00022989"/>
    </source>
</evidence>
<comment type="caution">
    <text evidence="11">The sequence shown here is derived from an EMBL/GenBank/DDBJ whole genome shotgun (WGS) entry which is preliminary data.</text>
</comment>
<dbReference type="SUPFAM" id="SSF57850">
    <property type="entry name" value="RING/U-box"/>
    <property type="match status" value="1"/>
</dbReference>
<dbReference type="GO" id="GO:0016020">
    <property type="term" value="C:membrane"/>
    <property type="evidence" value="ECO:0007669"/>
    <property type="project" value="UniProtKB-SubCell"/>
</dbReference>
<evidence type="ECO:0000256" key="1">
    <source>
        <dbReference type="ARBA" id="ARBA00004167"/>
    </source>
</evidence>
<feature type="compositionally biased region" description="Basic and acidic residues" evidence="9">
    <location>
        <begin position="469"/>
        <end position="478"/>
    </location>
</feature>
<reference evidence="11" key="1">
    <citation type="submission" date="2020-05" db="EMBL/GenBank/DDBJ databases">
        <title>Mycena genomes resolve the evolution of fungal bioluminescence.</title>
        <authorList>
            <person name="Tsai I.J."/>
        </authorList>
    </citation>
    <scope>NUCLEOTIDE SEQUENCE</scope>
    <source>
        <strain evidence="11">160909Yilan</strain>
    </source>
</reference>
<evidence type="ECO:0000313" key="11">
    <source>
        <dbReference type="EMBL" id="KAF7361284.1"/>
    </source>
</evidence>
<evidence type="ECO:0000313" key="12">
    <source>
        <dbReference type="Proteomes" id="UP000623467"/>
    </source>
</evidence>